<dbReference type="Proteomes" id="UP001180551">
    <property type="component" value="Unassembled WGS sequence"/>
</dbReference>
<accession>A0ABU2T490</accession>
<organism evidence="2 3">
    <name type="scientific">Streptomyces mooreae</name>
    <dbReference type="NCBI Taxonomy" id="3075523"/>
    <lineage>
        <taxon>Bacteria</taxon>
        <taxon>Bacillati</taxon>
        <taxon>Actinomycetota</taxon>
        <taxon>Actinomycetes</taxon>
        <taxon>Kitasatosporales</taxon>
        <taxon>Streptomycetaceae</taxon>
        <taxon>Streptomyces</taxon>
    </lineage>
</organism>
<dbReference type="InterPro" id="IPR012349">
    <property type="entry name" value="Split_barrel_FMN-bd"/>
</dbReference>
<gene>
    <name evidence="2" type="ORF">RM550_04545</name>
</gene>
<dbReference type="Gene3D" id="3.40.50.720">
    <property type="entry name" value="NAD(P)-binding Rossmann-like Domain"/>
    <property type="match status" value="1"/>
</dbReference>
<dbReference type="InterPro" id="IPR036291">
    <property type="entry name" value="NAD(P)-bd_dom_sf"/>
</dbReference>
<sequence length="186" mass="20538">MSHDTTLVRAATGKTGRRIAARLRMRGTPVRAVSRTPSSTRRALMSTDASSLTTHDPEFLRRPLHGFLSVAGGPLPPQPRPVWFEATAKGTVQLFTDPESVKVRRLRRDPRASIVVAAPVGERERWLSVAGRTTVEPDGAHDLCARLAARYWDLDDPARADDLAGILDADWVRLVIHPETVSRYTS</sequence>
<proteinExistence type="predicted"/>
<dbReference type="Gene3D" id="2.30.110.10">
    <property type="entry name" value="Electron Transport, Fmn-binding Protein, Chain A"/>
    <property type="match status" value="1"/>
</dbReference>
<evidence type="ECO:0000313" key="2">
    <source>
        <dbReference type="EMBL" id="MDT0455010.1"/>
    </source>
</evidence>
<name>A0ABU2T490_9ACTN</name>
<comment type="caution">
    <text evidence="2">The sequence shown here is derived from an EMBL/GenBank/DDBJ whole genome shotgun (WGS) entry which is preliminary data.</text>
</comment>
<reference evidence="2" key="1">
    <citation type="submission" date="2024-05" db="EMBL/GenBank/DDBJ databases">
        <title>30 novel species of actinomycetes from the DSMZ collection.</title>
        <authorList>
            <person name="Nouioui I."/>
        </authorList>
    </citation>
    <scope>NUCLEOTIDE SEQUENCE</scope>
    <source>
        <strain evidence="2">DSM 41527</strain>
    </source>
</reference>
<dbReference type="InterPro" id="IPR011576">
    <property type="entry name" value="Pyridox_Oxase_N"/>
</dbReference>
<evidence type="ECO:0000259" key="1">
    <source>
        <dbReference type="Pfam" id="PF01243"/>
    </source>
</evidence>
<keyword evidence="3" id="KW-1185">Reference proteome</keyword>
<dbReference type="SUPFAM" id="SSF50475">
    <property type="entry name" value="FMN-binding split barrel"/>
    <property type="match status" value="1"/>
</dbReference>
<dbReference type="SUPFAM" id="SSF51735">
    <property type="entry name" value="NAD(P)-binding Rossmann-fold domains"/>
    <property type="match status" value="1"/>
</dbReference>
<protein>
    <submittedName>
        <fullName evidence="2">Pyridoxamine 5'-phosphate oxidase family protein</fullName>
    </submittedName>
</protein>
<dbReference type="Pfam" id="PF01243">
    <property type="entry name" value="PNPOx_N"/>
    <property type="match status" value="1"/>
</dbReference>
<feature type="domain" description="Pyridoxamine 5'-phosphate oxidase N-terminal" evidence="1">
    <location>
        <begin position="58"/>
        <end position="161"/>
    </location>
</feature>
<evidence type="ECO:0000313" key="3">
    <source>
        <dbReference type="Proteomes" id="UP001180551"/>
    </source>
</evidence>
<dbReference type="EMBL" id="JAVRFE010000004">
    <property type="protein sequence ID" value="MDT0455010.1"/>
    <property type="molecule type" value="Genomic_DNA"/>
</dbReference>
<dbReference type="RefSeq" id="WP_311622427.1">
    <property type="nucleotide sequence ID" value="NZ_JAVRFE010000004.1"/>
</dbReference>